<reference evidence="2 3" key="1">
    <citation type="submission" date="2024-09" db="EMBL/GenBank/DDBJ databases">
        <title>Draft genome sequence of Candidatus Magnetaquicoccaceae bacterium FCR-1.</title>
        <authorList>
            <person name="Shimoshige H."/>
            <person name="Shimamura S."/>
            <person name="Taoka A."/>
            <person name="Kobayashi H."/>
            <person name="Maekawa T."/>
        </authorList>
    </citation>
    <scope>NUCLEOTIDE SEQUENCE [LARGE SCALE GENOMIC DNA]</scope>
    <source>
        <strain evidence="2 3">FCR-1</strain>
    </source>
</reference>
<dbReference type="InterPro" id="IPR025240">
    <property type="entry name" value="DUF4189"/>
</dbReference>
<dbReference type="RefSeq" id="WP_420903655.1">
    <property type="nucleotide sequence ID" value="NZ_BAAFGK010000001.1"/>
</dbReference>
<comment type="caution">
    <text evidence="2">The sequence shown here is derived from an EMBL/GenBank/DDBJ whole genome shotgun (WGS) entry which is preliminary data.</text>
</comment>
<protein>
    <recommendedName>
        <fullName evidence="1">DUF4189 domain-containing protein</fullName>
    </recommendedName>
</protein>
<dbReference type="Proteomes" id="UP001628193">
    <property type="component" value="Unassembled WGS sequence"/>
</dbReference>
<name>A0ABQ0C4X8_9PROT</name>
<organism evidence="2 3">
    <name type="scientific">Candidatus Magnetaquiglobus chichijimensis</name>
    <dbReference type="NCBI Taxonomy" id="3141448"/>
    <lineage>
        <taxon>Bacteria</taxon>
        <taxon>Pseudomonadati</taxon>
        <taxon>Pseudomonadota</taxon>
        <taxon>Magnetococcia</taxon>
        <taxon>Magnetococcales</taxon>
        <taxon>Candidatus Magnetaquicoccaceae</taxon>
        <taxon>Candidatus Magnetaquiglobus</taxon>
    </lineage>
</organism>
<keyword evidence="3" id="KW-1185">Reference proteome</keyword>
<feature type="domain" description="DUF4189" evidence="1">
    <location>
        <begin position="25"/>
        <end position="115"/>
    </location>
</feature>
<evidence type="ECO:0000259" key="1">
    <source>
        <dbReference type="Pfam" id="PF13827"/>
    </source>
</evidence>
<gene>
    <name evidence="2" type="ORF">SIID45300_00244</name>
</gene>
<sequence length="135" mass="14766">MSPSIAQRLILLVLLLISGDLLAAGAIAIDERGRRESMVTNFPTQRQADREAIQACGHRCRIAGRFSNTCAAIGWPKHGGAWVWSDGFRSKNAAVNAVARRCRQATGGHACRVQAQCDGASDYTPPHHHRHHGYR</sequence>
<dbReference type="Pfam" id="PF13827">
    <property type="entry name" value="DUF4189"/>
    <property type="match status" value="1"/>
</dbReference>
<evidence type="ECO:0000313" key="2">
    <source>
        <dbReference type="EMBL" id="GAB0055945.1"/>
    </source>
</evidence>
<accession>A0ABQ0C4X8</accession>
<evidence type="ECO:0000313" key="3">
    <source>
        <dbReference type="Proteomes" id="UP001628193"/>
    </source>
</evidence>
<dbReference type="EMBL" id="BAAFGK010000001">
    <property type="protein sequence ID" value="GAB0055945.1"/>
    <property type="molecule type" value="Genomic_DNA"/>
</dbReference>
<proteinExistence type="predicted"/>